<dbReference type="Gene3D" id="1.25.10.10">
    <property type="entry name" value="Leucine-rich Repeat Variant"/>
    <property type="match status" value="1"/>
</dbReference>
<dbReference type="EMBL" id="QJKJ01003891">
    <property type="protein sequence ID" value="RDX96418.1"/>
    <property type="molecule type" value="Genomic_DNA"/>
</dbReference>
<gene>
    <name evidence="5" type="ORF">CR513_20922</name>
</gene>
<keyword evidence="4" id="KW-0472">Membrane</keyword>
<dbReference type="AlphaFoldDB" id="A0A371H0S7"/>
<dbReference type="OrthoDB" id="1710659at2759"/>
<evidence type="ECO:0000313" key="6">
    <source>
        <dbReference type="Proteomes" id="UP000257109"/>
    </source>
</evidence>
<evidence type="ECO:0000313" key="5">
    <source>
        <dbReference type="EMBL" id="RDX96418.1"/>
    </source>
</evidence>
<proteinExistence type="predicted"/>
<name>A0A371H0S7_MUCPR</name>
<dbReference type="PANTHER" id="PTHR22780">
    <property type="entry name" value="ADAPTIN, ALPHA/GAMMA/EPSILON"/>
    <property type="match status" value="1"/>
</dbReference>
<keyword evidence="6" id="KW-1185">Reference proteome</keyword>
<evidence type="ECO:0000256" key="3">
    <source>
        <dbReference type="ARBA" id="ARBA00022927"/>
    </source>
</evidence>
<reference evidence="5" key="1">
    <citation type="submission" date="2018-05" db="EMBL/GenBank/DDBJ databases">
        <title>Draft genome of Mucuna pruriens seed.</title>
        <authorList>
            <person name="Nnadi N.E."/>
            <person name="Vos R."/>
            <person name="Hasami M.H."/>
            <person name="Devisetty U.K."/>
            <person name="Aguiy J.C."/>
        </authorList>
    </citation>
    <scope>NUCLEOTIDE SEQUENCE [LARGE SCALE GENOMIC DNA]</scope>
    <source>
        <strain evidence="5">JCA_2017</strain>
    </source>
</reference>
<evidence type="ECO:0000256" key="4">
    <source>
        <dbReference type="ARBA" id="ARBA00023136"/>
    </source>
</evidence>
<protein>
    <submittedName>
        <fullName evidence="5">AP-1 complex subunit gamma-2</fullName>
    </submittedName>
</protein>
<keyword evidence="2" id="KW-0813">Transport</keyword>
<evidence type="ECO:0000256" key="1">
    <source>
        <dbReference type="ARBA" id="ARBA00004308"/>
    </source>
</evidence>
<dbReference type="InterPro" id="IPR011989">
    <property type="entry name" value="ARM-like"/>
</dbReference>
<sequence length="316" mass="34822">MTLIAPQKVDGPMSAYTSRIHATLRDFNKLLHPTTTNLIEAKKNLKNTRTFMLFAFYGLPLIPPKATFEPPTTPPLGDTFALASHSSNLGCSEGGSSHSKNLQHVDSSILQPLQTYHRRPWPDANEAMPDSFWTPTLLLALAFSPNLDLTIALRKGIEAAQSKDGLVISQRKCALNILEETSLLNTKYVYTPMDLDVKLLPNQGEPLSNRGRYKRLVGKLNYLTITLLDISFAINVVATKIESKKTIGNAILYECVQTIMSVEDNGGLRVLAINILGKFLSHLDNNIRGKGKLNHLIGKDAPKPSDSNSSAWDEAM</sequence>
<keyword evidence="3" id="KW-0653">Protein transport</keyword>
<dbReference type="GO" id="GO:0005737">
    <property type="term" value="C:cytoplasm"/>
    <property type="evidence" value="ECO:0007669"/>
    <property type="project" value="UniProtKB-ARBA"/>
</dbReference>
<dbReference type="GO" id="GO:0015031">
    <property type="term" value="P:protein transport"/>
    <property type="evidence" value="ECO:0007669"/>
    <property type="project" value="UniProtKB-KW"/>
</dbReference>
<evidence type="ECO:0000256" key="2">
    <source>
        <dbReference type="ARBA" id="ARBA00022448"/>
    </source>
</evidence>
<dbReference type="STRING" id="157652.A0A371H0S7"/>
<dbReference type="GO" id="GO:0012505">
    <property type="term" value="C:endomembrane system"/>
    <property type="evidence" value="ECO:0007669"/>
    <property type="project" value="UniProtKB-SubCell"/>
</dbReference>
<dbReference type="Proteomes" id="UP000257109">
    <property type="component" value="Unassembled WGS sequence"/>
</dbReference>
<organism evidence="5 6">
    <name type="scientific">Mucuna pruriens</name>
    <name type="common">Velvet bean</name>
    <name type="synonym">Dolichos pruriens</name>
    <dbReference type="NCBI Taxonomy" id="157652"/>
    <lineage>
        <taxon>Eukaryota</taxon>
        <taxon>Viridiplantae</taxon>
        <taxon>Streptophyta</taxon>
        <taxon>Embryophyta</taxon>
        <taxon>Tracheophyta</taxon>
        <taxon>Spermatophyta</taxon>
        <taxon>Magnoliopsida</taxon>
        <taxon>eudicotyledons</taxon>
        <taxon>Gunneridae</taxon>
        <taxon>Pentapetalae</taxon>
        <taxon>rosids</taxon>
        <taxon>fabids</taxon>
        <taxon>Fabales</taxon>
        <taxon>Fabaceae</taxon>
        <taxon>Papilionoideae</taxon>
        <taxon>50 kb inversion clade</taxon>
        <taxon>NPAAA clade</taxon>
        <taxon>indigoferoid/millettioid clade</taxon>
        <taxon>Phaseoleae</taxon>
        <taxon>Mucuna</taxon>
    </lineage>
</organism>
<feature type="non-terminal residue" evidence="5">
    <location>
        <position position="1"/>
    </location>
</feature>
<accession>A0A371H0S7</accession>
<comment type="subcellular location">
    <subcellularLocation>
        <location evidence="1">Endomembrane system</location>
    </subcellularLocation>
</comment>
<comment type="caution">
    <text evidence="5">The sequence shown here is derived from an EMBL/GenBank/DDBJ whole genome shotgun (WGS) entry which is preliminary data.</text>
</comment>
<dbReference type="InterPro" id="IPR050840">
    <property type="entry name" value="Adaptor_Complx_Large_Subunit"/>
</dbReference>